<accession>A0A0C9ZJY1</accession>
<protein>
    <submittedName>
        <fullName evidence="2">Uncharacterized protein</fullName>
    </submittedName>
</protein>
<evidence type="ECO:0000256" key="1">
    <source>
        <dbReference type="SAM" id="Phobius"/>
    </source>
</evidence>
<keyword evidence="3" id="KW-1185">Reference proteome</keyword>
<dbReference type="Proteomes" id="UP000054018">
    <property type="component" value="Unassembled WGS sequence"/>
</dbReference>
<dbReference type="HOGENOM" id="CLU_193389_0_0_1"/>
<feature type="non-terminal residue" evidence="2">
    <location>
        <position position="57"/>
    </location>
</feature>
<name>A0A0C9ZJY1_9AGAM</name>
<feature type="transmembrane region" description="Helical" evidence="1">
    <location>
        <begin position="6"/>
        <end position="27"/>
    </location>
</feature>
<proteinExistence type="predicted"/>
<keyword evidence="1" id="KW-0812">Transmembrane</keyword>
<organism evidence="2 3">
    <name type="scientific">Pisolithus microcarpus 441</name>
    <dbReference type="NCBI Taxonomy" id="765257"/>
    <lineage>
        <taxon>Eukaryota</taxon>
        <taxon>Fungi</taxon>
        <taxon>Dikarya</taxon>
        <taxon>Basidiomycota</taxon>
        <taxon>Agaricomycotina</taxon>
        <taxon>Agaricomycetes</taxon>
        <taxon>Agaricomycetidae</taxon>
        <taxon>Boletales</taxon>
        <taxon>Sclerodermatineae</taxon>
        <taxon>Pisolithaceae</taxon>
        <taxon>Pisolithus</taxon>
    </lineage>
</organism>
<dbReference type="EMBL" id="KN833703">
    <property type="protein sequence ID" value="KIK26254.1"/>
    <property type="molecule type" value="Genomic_DNA"/>
</dbReference>
<keyword evidence="1" id="KW-0472">Membrane</keyword>
<keyword evidence="1" id="KW-1133">Transmembrane helix</keyword>
<dbReference type="AlphaFoldDB" id="A0A0C9ZJY1"/>
<reference evidence="3" key="2">
    <citation type="submission" date="2015-01" db="EMBL/GenBank/DDBJ databases">
        <title>Evolutionary Origins and Diversification of the Mycorrhizal Mutualists.</title>
        <authorList>
            <consortium name="DOE Joint Genome Institute"/>
            <consortium name="Mycorrhizal Genomics Consortium"/>
            <person name="Kohler A."/>
            <person name="Kuo A."/>
            <person name="Nagy L.G."/>
            <person name="Floudas D."/>
            <person name="Copeland A."/>
            <person name="Barry K.W."/>
            <person name="Cichocki N."/>
            <person name="Veneault-Fourrey C."/>
            <person name="LaButti K."/>
            <person name="Lindquist E.A."/>
            <person name="Lipzen A."/>
            <person name="Lundell T."/>
            <person name="Morin E."/>
            <person name="Murat C."/>
            <person name="Riley R."/>
            <person name="Ohm R."/>
            <person name="Sun H."/>
            <person name="Tunlid A."/>
            <person name="Henrissat B."/>
            <person name="Grigoriev I.V."/>
            <person name="Hibbett D.S."/>
            <person name="Martin F."/>
        </authorList>
    </citation>
    <scope>NUCLEOTIDE SEQUENCE [LARGE SCALE GENOMIC DNA]</scope>
    <source>
        <strain evidence="3">441</strain>
    </source>
</reference>
<gene>
    <name evidence="2" type="ORF">PISMIDRAFT_67708</name>
</gene>
<evidence type="ECO:0000313" key="3">
    <source>
        <dbReference type="Proteomes" id="UP000054018"/>
    </source>
</evidence>
<reference evidence="2 3" key="1">
    <citation type="submission" date="2014-04" db="EMBL/GenBank/DDBJ databases">
        <authorList>
            <consortium name="DOE Joint Genome Institute"/>
            <person name="Kuo A."/>
            <person name="Kohler A."/>
            <person name="Costa M.D."/>
            <person name="Nagy L.G."/>
            <person name="Floudas D."/>
            <person name="Copeland A."/>
            <person name="Barry K.W."/>
            <person name="Cichocki N."/>
            <person name="Veneault-Fourrey C."/>
            <person name="LaButti K."/>
            <person name="Lindquist E.A."/>
            <person name="Lipzen A."/>
            <person name="Lundell T."/>
            <person name="Morin E."/>
            <person name="Murat C."/>
            <person name="Sun H."/>
            <person name="Tunlid A."/>
            <person name="Henrissat B."/>
            <person name="Grigoriev I.V."/>
            <person name="Hibbett D.S."/>
            <person name="Martin F."/>
            <person name="Nordberg H.P."/>
            <person name="Cantor M.N."/>
            <person name="Hua S.X."/>
        </authorList>
    </citation>
    <scope>NUCLEOTIDE SEQUENCE [LARGE SCALE GENOMIC DNA]</scope>
    <source>
        <strain evidence="2 3">441</strain>
    </source>
</reference>
<dbReference type="OrthoDB" id="10258955at2759"/>
<evidence type="ECO:0000313" key="2">
    <source>
        <dbReference type="EMBL" id="KIK26254.1"/>
    </source>
</evidence>
<feature type="non-terminal residue" evidence="2">
    <location>
        <position position="1"/>
    </location>
</feature>
<dbReference type="STRING" id="765257.A0A0C9ZJY1"/>
<sequence>ELWQHYYYGLPVNAAIASVTTTAANLLGLDYQLGYIKEDLVIWDSHPLALGATPLQV</sequence>